<protein>
    <submittedName>
        <fullName evidence="1">Uncharacterized protein</fullName>
    </submittedName>
</protein>
<dbReference type="AlphaFoldDB" id="A0A8H6XBP3"/>
<keyword evidence="2" id="KW-1185">Reference proteome</keyword>
<dbReference type="OrthoDB" id="2748701at2759"/>
<dbReference type="SUPFAM" id="SSF52047">
    <property type="entry name" value="RNI-like"/>
    <property type="match status" value="1"/>
</dbReference>
<comment type="caution">
    <text evidence="1">The sequence shown here is derived from an EMBL/GenBank/DDBJ whole genome shotgun (WGS) entry which is preliminary data.</text>
</comment>
<organism evidence="1 2">
    <name type="scientific">Mycena venus</name>
    <dbReference type="NCBI Taxonomy" id="2733690"/>
    <lineage>
        <taxon>Eukaryota</taxon>
        <taxon>Fungi</taxon>
        <taxon>Dikarya</taxon>
        <taxon>Basidiomycota</taxon>
        <taxon>Agaricomycotina</taxon>
        <taxon>Agaricomycetes</taxon>
        <taxon>Agaricomycetidae</taxon>
        <taxon>Agaricales</taxon>
        <taxon>Marasmiineae</taxon>
        <taxon>Mycenaceae</taxon>
        <taxon>Mycena</taxon>
    </lineage>
</organism>
<dbReference type="EMBL" id="JACAZI010000021">
    <property type="protein sequence ID" value="KAF7338108.1"/>
    <property type="molecule type" value="Genomic_DNA"/>
</dbReference>
<proteinExistence type="predicted"/>
<name>A0A8H6XBP3_9AGAR</name>
<evidence type="ECO:0000313" key="1">
    <source>
        <dbReference type="EMBL" id="KAF7338108.1"/>
    </source>
</evidence>
<reference evidence="1" key="1">
    <citation type="submission" date="2020-05" db="EMBL/GenBank/DDBJ databases">
        <title>Mycena genomes resolve the evolution of fungal bioluminescence.</title>
        <authorList>
            <person name="Tsai I.J."/>
        </authorList>
    </citation>
    <scope>NUCLEOTIDE SEQUENCE</scope>
    <source>
        <strain evidence="1">CCC161011</strain>
    </source>
</reference>
<gene>
    <name evidence="1" type="ORF">MVEN_02035500</name>
</gene>
<evidence type="ECO:0000313" key="2">
    <source>
        <dbReference type="Proteomes" id="UP000620124"/>
    </source>
</evidence>
<dbReference type="Proteomes" id="UP000620124">
    <property type="component" value="Unassembled WGS sequence"/>
</dbReference>
<sequence length="357" mass="40116">MLDRFPPEICAHIFNFACRDSGYTGRSLSCVSRYISQTSKSARYMSIELRGRAQILAFAQLLEQAPTQLGTRYLFINGQESEAEMEKIVQFAYTGCREAQAEKSKLAKLLSPGDEKLKEAEDGLARQKAKGRLYLETFGREGANAVESILRNLAPTLEVLDISLNEYVAKMMLHTISLPYLMDLTTRCCFPLHPSDVPILEPTHSLRHLHVVEITDQWTWTQEFFRNGISYFAPSLTHLRLSQLEQDETVTDLEAALGLSVPDHRVTQLPSTIELVLIKPAVAPPPHVGCSCCDETVIYHDLVKSARQLRDRDHRVVLLQADGTSPAEDPYLQEWIDKVGGAACYWDTSRLDMAASD</sequence>
<accession>A0A8H6XBP3</accession>